<proteinExistence type="predicted"/>
<organism evidence="2 3">
    <name type="scientific">Planktothrix serta PCC 8927</name>
    <dbReference type="NCBI Taxonomy" id="671068"/>
    <lineage>
        <taxon>Bacteria</taxon>
        <taxon>Bacillati</taxon>
        <taxon>Cyanobacteriota</taxon>
        <taxon>Cyanophyceae</taxon>
        <taxon>Oscillatoriophycideae</taxon>
        <taxon>Oscillatoriales</taxon>
        <taxon>Microcoleaceae</taxon>
        <taxon>Planktothrix</taxon>
    </lineage>
</organism>
<dbReference type="Proteomes" id="UP000184550">
    <property type="component" value="Unassembled WGS sequence"/>
</dbReference>
<dbReference type="EMBL" id="CZCU02000129">
    <property type="protein sequence ID" value="VXD16332.1"/>
    <property type="molecule type" value="Genomic_DNA"/>
</dbReference>
<reference evidence="2" key="1">
    <citation type="submission" date="2019-10" db="EMBL/GenBank/DDBJ databases">
        <authorList>
            <consortium name="Genoscope - CEA"/>
            <person name="William W."/>
        </authorList>
    </citation>
    <scope>NUCLEOTIDE SEQUENCE [LARGE SCALE GENOMIC DNA]</scope>
    <source>
        <strain evidence="2">BBR_PRJEB10992</strain>
    </source>
</reference>
<comment type="caution">
    <text evidence="2">The sequence shown here is derived from an EMBL/GenBank/DDBJ whole genome shotgun (WGS) entry which is preliminary data.</text>
</comment>
<dbReference type="Pfam" id="PF13672">
    <property type="entry name" value="PP2C_2"/>
    <property type="match status" value="1"/>
</dbReference>
<dbReference type="RefSeq" id="WP_083620287.1">
    <property type="nucleotide sequence ID" value="NZ_LR734865.1"/>
</dbReference>
<dbReference type="Gene3D" id="3.60.40.10">
    <property type="entry name" value="PPM-type phosphatase domain"/>
    <property type="match status" value="1"/>
</dbReference>
<dbReference type="SUPFAM" id="SSF81606">
    <property type="entry name" value="PP2C-like"/>
    <property type="match status" value="1"/>
</dbReference>
<dbReference type="AlphaFoldDB" id="A0A7Z9BS23"/>
<protein>
    <recommendedName>
        <fullName evidence="1">PPM-type phosphatase domain-containing protein</fullName>
    </recommendedName>
</protein>
<dbReference type="InterPro" id="IPR001932">
    <property type="entry name" value="PPM-type_phosphatase-like_dom"/>
</dbReference>
<evidence type="ECO:0000313" key="2">
    <source>
        <dbReference type="EMBL" id="VXD16332.1"/>
    </source>
</evidence>
<dbReference type="OrthoDB" id="9805674at2"/>
<evidence type="ECO:0000313" key="3">
    <source>
        <dbReference type="Proteomes" id="UP000184550"/>
    </source>
</evidence>
<gene>
    <name evidence="2" type="ORF">PL8927_540054</name>
</gene>
<keyword evidence="3" id="KW-1185">Reference proteome</keyword>
<dbReference type="InterPro" id="IPR036457">
    <property type="entry name" value="PPM-type-like_dom_sf"/>
</dbReference>
<sequence length="256" mass="27815">MNQVCNWKIISASVTGKSHEKQDLPCQDAHGFKQLSPDLIILAVADGAGSAKLADLGANIAVKIALETLEKQINLGDINTENIPWQEYLKEALNNAKVAIESESVTQETEIRELATTLIIGIATPKLVAVAQVGDGAIVVEDKNGTILELTIPTSGEYLNETVFLVSPNAVENAQFNLWSGQPKYLAAFSDGLQMLALKMPEGKPHHPFFSPLFKFVETITDEIDAQEQLIGFLRSPRVTGRTDDDLTLILASFNS</sequence>
<evidence type="ECO:0000259" key="1">
    <source>
        <dbReference type="Pfam" id="PF13672"/>
    </source>
</evidence>
<name>A0A7Z9BS23_9CYAN</name>
<accession>A0A7Z9BS23</accession>
<feature type="domain" description="PPM-type phosphatase" evidence="1">
    <location>
        <begin position="15"/>
        <end position="235"/>
    </location>
</feature>